<keyword evidence="6" id="KW-0067">ATP-binding</keyword>
<keyword evidence="8" id="KW-0902">Two-component regulatory system</keyword>
<keyword evidence="9" id="KW-0472">Membrane</keyword>
<dbReference type="EMBL" id="LO017727">
    <property type="protein sequence ID" value="CRH07272.1"/>
    <property type="molecule type" value="Genomic_DNA"/>
</dbReference>
<dbReference type="InterPro" id="IPR011006">
    <property type="entry name" value="CheY-like_superfamily"/>
</dbReference>
<sequence>MSSSMDSDTTSQHVLVVEDDPLQRDLLLAHLQQLGCQTTSSADGYAALITLYQAHFDLVLLDLSLPDMDGFETAKRMRQVRDASGQLVPIYAMTARSEPILHSKARAAGLNGLITKPVSQRQLEQLLSGAWREIPQGSQEELPQTTEAVISLKQRATTDAQPLLNEAYWQRICGALQPEALHNTLTLFQQAAPEYLQHACEALQEQDIERATQQLHKLAGSSASVGLSRLEQRVRAAERALLAGHIDPSADDPCPQLRQTMAESLKALQQALARLFHEG</sequence>
<dbReference type="GO" id="GO:0005524">
    <property type="term" value="F:ATP binding"/>
    <property type="evidence" value="ECO:0007669"/>
    <property type="project" value="UniProtKB-KW"/>
</dbReference>
<dbReference type="AlphaFoldDB" id="A0A1S7LJX7"/>
<keyword evidence="3 11" id="KW-0597">Phosphoprotein</keyword>
<dbReference type="GO" id="GO:0004672">
    <property type="term" value="F:protein kinase activity"/>
    <property type="evidence" value="ECO:0007669"/>
    <property type="project" value="UniProtKB-ARBA"/>
</dbReference>
<dbReference type="PANTHER" id="PTHR45339:SF1">
    <property type="entry name" value="HYBRID SIGNAL TRANSDUCTION HISTIDINE KINASE J"/>
    <property type="match status" value="1"/>
</dbReference>
<keyword evidence="2" id="KW-1003">Cell membrane</keyword>
<dbReference type="Gene3D" id="3.40.50.2300">
    <property type="match status" value="1"/>
</dbReference>
<dbReference type="PROSITE" id="PS50894">
    <property type="entry name" value="HPT"/>
    <property type="match status" value="1"/>
</dbReference>
<dbReference type="InterPro" id="IPR001789">
    <property type="entry name" value="Sig_transdc_resp-reg_receiver"/>
</dbReference>
<dbReference type="Pfam" id="PF01627">
    <property type="entry name" value="Hpt"/>
    <property type="match status" value="1"/>
</dbReference>
<dbReference type="Gene3D" id="1.20.120.160">
    <property type="entry name" value="HPT domain"/>
    <property type="match status" value="1"/>
</dbReference>
<dbReference type="SUPFAM" id="SSF47226">
    <property type="entry name" value="Histidine-containing phosphotransfer domain, HPT domain"/>
    <property type="match status" value="1"/>
</dbReference>
<dbReference type="CDD" id="cd17546">
    <property type="entry name" value="REC_hyHK_CKI1_RcsC-like"/>
    <property type="match status" value="1"/>
</dbReference>
<evidence type="ECO:0000256" key="4">
    <source>
        <dbReference type="ARBA" id="ARBA00022692"/>
    </source>
</evidence>
<evidence type="ECO:0000256" key="11">
    <source>
        <dbReference type="PROSITE-ProRule" id="PRU00169"/>
    </source>
</evidence>
<dbReference type="GO" id="GO:0000160">
    <property type="term" value="P:phosphorelay signal transduction system"/>
    <property type="evidence" value="ECO:0007669"/>
    <property type="project" value="UniProtKB-KW"/>
</dbReference>
<proteinExistence type="predicted"/>
<keyword evidence="5" id="KW-0547">Nucleotide-binding</keyword>
<protein>
    <submittedName>
        <fullName evidence="14">Putative response regulator receiver protein</fullName>
    </submittedName>
</protein>
<keyword evidence="4" id="KW-0812">Transmembrane</keyword>
<dbReference type="SUPFAM" id="SSF52172">
    <property type="entry name" value="CheY-like"/>
    <property type="match status" value="1"/>
</dbReference>
<evidence type="ECO:0000256" key="10">
    <source>
        <dbReference type="PROSITE-ProRule" id="PRU00110"/>
    </source>
</evidence>
<evidence type="ECO:0000256" key="1">
    <source>
        <dbReference type="ARBA" id="ARBA00004651"/>
    </source>
</evidence>
<dbReference type="InterPro" id="IPR036641">
    <property type="entry name" value="HPT_dom_sf"/>
</dbReference>
<evidence type="ECO:0000259" key="13">
    <source>
        <dbReference type="PROSITE" id="PS50894"/>
    </source>
</evidence>
<organism evidence="14">
    <name type="scientific">Magnetococcus massalia (strain MO-1)</name>
    <dbReference type="NCBI Taxonomy" id="451514"/>
    <lineage>
        <taxon>Bacteria</taxon>
        <taxon>Pseudomonadati</taxon>
        <taxon>Pseudomonadota</taxon>
        <taxon>Magnetococcia</taxon>
        <taxon>Magnetococcales</taxon>
        <taxon>Magnetococcaceae</taxon>
        <taxon>Magnetococcus</taxon>
    </lineage>
</organism>
<evidence type="ECO:0000256" key="3">
    <source>
        <dbReference type="ARBA" id="ARBA00022553"/>
    </source>
</evidence>
<dbReference type="InterPro" id="IPR008207">
    <property type="entry name" value="Sig_transdc_His_kin_Hpt_dom"/>
</dbReference>
<feature type="modified residue" description="Phosphohistidine" evidence="10">
    <location>
        <position position="216"/>
    </location>
</feature>
<feature type="domain" description="Response regulatory" evidence="12">
    <location>
        <begin position="13"/>
        <end position="131"/>
    </location>
</feature>
<dbReference type="SMART" id="SM00448">
    <property type="entry name" value="REC"/>
    <property type="match status" value="1"/>
</dbReference>
<dbReference type="PANTHER" id="PTHR45339">
    <property type="entry name" value="HYBRID SIGNAL TRANSDUCTION HISTIDINE KINASE J"/>
    <property type="match status" value="1"/>
</dbReference>
<gene>
    <name evidence="14" type="ORF">MAGMO_3131</name>
</gene>
<evidence type="ECO:0000256" key="8">
    <source>
        <dbReference type="ARBA" id="ARBA00023012"/>
    </source>
</evidence>
<comment type="subcellular location">
    <subcellularLocation>
        <location evidence="1">Cell membrane</location>
        <topology evidence="1">Multi-pass membrane protein</topology>
    </subcellularLocation>
</comment>
<dbReference type="GO" id="GO:0005886">
    <property type="term" value="C:plasma membrane"/>
    <property type="evidence" value="ECO:0007669"/>
    <property type="project" value="UniProtKB-SubCell"/>
</dbReference>
<evidence type="ECO:0000256" key="6">
    <source>
        <dbReference type="ARBA" id="ARBA00022840"/>
    </source>
</evidence>
<evidence type="ECO:0000256" key="5">
    <source>
        <dbReference type="ARBA" id="ARBA00022741"/>
    </source>
</evidence>
<evidence type="ECO:0000256" key="7">
    <source>
        <dbReference type="ARBA" id="ARBA00022989"/>
    </source>
</evidence>
<accession>A0A1S7LJX7</accession>
<feature type="modified residue" description="4-aspartylphosphate" evidence="11">
    <location>
        <position position="62"/>
    </location>
</feature>
<reference evidence="14" key="1">
    <citation type="submission" date="2015-04" db="EMBL/GenBank/DDBJ databases">
        <authorList>
            <person name="Syromyatnikov M.Y."/>
            <person name="Popov V.N."/>
        </authorList>
    </citation>
    <scope>NUCLEOTIDE SEQUENCE</scope>
    <source>
        <strain evidence="14">MO-1</strain>
    </source>
</reference>
<name>A0A1S7LJX7_MAGMO</name>
<keyword evidence="7" id="KW-1133">Transmembrane helix</keyword>
<dbReference type="Pfam" id="PF00072">
    <property type="entry name" value="Response_reg"/>
    <property type="match status" value="1"/>
</dbReference>
<evidence type="ECO:0000259" key="12">
    <source>
        <dbReference type="PROSITE" id="PS50110"/>
    </source>
</evidence>
<dbReference type="SMART" id="SM00073">
    <property type="entry name" value="HPT"/>
    <property type="match status" value="1"/>
</dbReference>
<feature type="domain" description="HPt" evidence="13">
    <location>
        <begin position="177"/>
        <end position="275"/>
    </location>
</feature>
<evidence type="ECO:0000256" key="2">
    <source>
        <dbReference type="ARBA" id="ARBA00022475"/>
    </source>
</evidence>
<evidence type="ECO:0000313" key="14">
    <source>
        <dbReference type="EMBL" id="CRH07272.1"/>
    </source>
</evidence>
<evidence type="ECO:0000256" key="9">
    <source>
        <dbReference type="ARBA" id="ARBA00023136"/>
    </source>
</evidence>
<dbReference type="PROSITE" id="PS50110">
    <property type="entry name" value="RESPONSE_REGULATORY"/>
    <property type="match status" value="1"/>
</dbReference>